<dbReference type="Pfam" id="PF00171">
    <property type="entry name" value="Aldedh"/>
    <property type="match status" value="1"/>
</dbReference>
<evidence type="ECO:0000313" key="7">
    <source>
        <dbReference type="Proteomes" id="UP000220922"/>
    </source>
</evidence>
<dbReference type="Gene3D" id="3.40.605.10">
    <property type="entry name" value="Aldehyde Dehydrogenase, Chain A, domain 1"/>
    <property type="match status" value="1"/>
</dbReference>
<reference evidence="6 7" key="1">
    <citation type="submission" date="2016-05" db="EMBL/GenBank/DDBJ databases">
        <authorList>
            <person name="Lavstsen T."/>
            <person name="Jespersen J.S."/>
        </authorList>
    </citation>
    <scope>NUCLEOTIDE SEQUENCE [LARGE SCALE GENOMIC DNA]</scope>
    <source>
        <strain evidence="6 7">B7-9</strain>
    </source>
</reference>
<name>A0A2H3L0P6_9CHLR</name>
<sequence length="489" mass="51649">MTDARILAQTMLGNEPYGLLIGEGWRPATGGGRFTVTNPATGDHLAEVADADASDVQAAIDAAATALPSWSIVPAPARAAILRRAAGLMLEEQERLATVMTLEQGKPLAEARGEIAYAASFLTWFAGEAERIYGMTIPASIANKRLLVLRQPVGVCAMITPWNFPSAMITRKLGPALAAGCTAVIKPAEQTPLSALELGRILRQAGLPDGVCNIVTCQDPIPFSTTIFDDERVRKVSFTGSTEVGKLLIQQSAATVKRLSLELGGNAPFIVFADADLDAAVSGALASKFRNAGQTCVCANRIFVQRSIYEAFAERFTVRVAAMQVGNGLDPATVIGPLIDQQARTKVERHVADALAGGASILTGGSAATPETQFWTPTVLAHATPTMLVAREETFGPVAPLIGFDDEAEVLGYANATPFGLAAYCYTRDLSRAWRMAEGLEYGIVGINDAIPSTAQAPFGGFKQSGLGREGGPSGIDEYLEEKYVSMVL</sequence>
<feature type="active site" evidence="3">
    <location>
        <position position="262"/>
    </location>
</feature>
<dbReference type="CDD" id="cd07103">
    <property type="entry name" value="ALDH_F5_SSADH_GabD"/>
    <property type="match status" value="1"/>
</dbReference>
<dbReference type="InterPro" id="IPR015590">
    <property type="entry name" value="Aldehyde_DH_dom"/>
</dbReference>
<dbReference type="InterPro" id="IPR016161">
    <property type="entry name" value="Ald_DH/histidinol_DH"/>
</dbReference>
<dbReference type="AlphaFoldDB" id="A0A2H3L0P6"/>
<evidence type="ECO:0000256" key="1">
    <source>
        <dbReference type="ARBA" id="ARBA00009986"/>
    </source>
</evidence>
<dbReference type="InterPro" id="IPR016163">
    <property type="entry name" value="Ald_DH_C"/>
</dbReference>
<dbReference type="PANTHER" id="PTHR43353:SF5">
    <property type="entry name" value="SUCCINATE-SEMIALDEHYDE DEHYDROGENASE, MITOCHONDRIAL"/>
    <property type="match status" value="1"/>
</dbReference>
<feature type="domain" description="Aldehyde dehydrogenase" evidence="5">
    <location>
        <begin position="25"/>
        <end position="485"/>
    </location>
</feature>
<proteinExistence type="inferred from homology"/>
<dbReference type="NCBIfam" id="TIGR01780">
    <property type="entry name" value="SSADH"/>
    <property type="match status" value="1"/>
</dbReference>
<evidence type="ECO:0000256" key="4">
    <source>
        <dbReference type="RuleBase" id="RU003345"/>
    </source>
</evidence>
<dbReference type="SUPFAM" id="SSF53720">
    <property type="entry name" value="ALDH-like"/>
    <property type="match status" value="1"/>
</dbReference>
<dbReference type="PROSITE" id="PS00687">
    <property type="entry name" value="ALDEHYDE_DEHYDR_GLU"/>
    <property type="match status" value="1"/>
</dbReference>
<dbReference type="FunFam" id="3.40.605.10:FF:000005">
    <property type="entry name" value="Succinate-semialdehyde dehydrogenase I"/>
    <property type="match status" value="1"/>
</dbReference>
<dbReference type="InterPro" id="IPR010102">
    <property type="entry name" value="Succ_semiAld_DH"/>
</dbReference>
<dbReference type="FunFam" id="3.40.309.10:FF:000004">
    <property type="entry name" value="Succinate-semialdehyde dehydrogenase I"/>
    <property type="match status" value="1"/>
</dbReference>
<dbReference type="InterPro" id="IPR016160">
    <property type="entry name" value="Ald_DH_CS_CYS"/>
</dbReference>
<dbReference type="PANTHER" id="PTHR43353">
    <property type="entry name" value="SUCCINATE-SEMIALDEHYDE DEHYDROGENASE, MITOCHONDRIAL"/>
    <property type="match status" value="1"/>
</dbReference>
<keyword evidence="7" id="KW-1185">Reference proteome</keyword>
<accession>A0A2H3L0P6</accession>
<evidence type="ECO:0000256" key="2">
    <source>
        <dbReference type="ARBA" id="ARBA00023002"/>
    </source>
</evidence>
<dbReference type="InterPro" id="IPR029510">
    <property type="entry name" value="Ald_DH_CS_GLU"/>
</dbReference>
<dbReference type="GO" id="GO:0009450">
    <property type="term" value="P:gamma-aminobutyric acid catabolic process"/>
    <property type="evidence" value="ECO:0007669"/>
    <property type="project" value="InterPro"/>
</dbReference>
<organism evidence="6 7">
    <name type="scientific">Candidatus Chloroploca asiatica</name>
    <dbReference type="NCBI Taxonomy" id="1506545"/>
    <lineage>
        <taxon>Bacteria</taxon>
        <taxon>Bacillati</taxon>
        <taxon>Chloroflexota</taxon>
        <taxon>Chloroflexia</taxon>
        <taxon>Chloroflexales</taxon>
        <taxon>Chloroflexineae</taxon>
        <taxon>Oscillochloridaceae</taxon>
        <taxon>Candidatus Chloroploca</taxon>
    </lineage>
</organism>
<comment type="similarity">
    <text evidence="1 4">Belongs to the aldehyde dehydrogenase family.</text>
</comment>
<evidence type="ECO:0000313" key="6">
    <source>
        <dbReference type="EMBL" id="PDV99885.1"/>
    </source>
</evidence>
<dbReference type="EMBL" id="LYXE01000063">
    <property type="protein sequence ID" value="PDV99885.1"/>
    <property type="molecule type" value="Genomic_DNA"/>
</dbReference>
<dbReference type="PROSITE" id="PS00070">
    <property type="entry name" value="ALDEHYDE_DEHYDR_CYS"/>
    <property type="match status" value="1"/>
</dbReference>
<dbReference type="FunFam" id="3.40.605.10:FF:000026">
    <property type="entry name" value="Aldehyde dehydrogenase, putative"/>
    <property type="match status" value="1"/>
</dbReference>
<dbReference type="InterPro" id="IPR050740">
    <property type="entry name" value="Aldehyde_DH_Superfamily"/>
</dbReference>
<dbReference type="InterPro" id="IPR016162">
    <property type="entry name" value="Ald_DH_N"/>
</dbReference>
<gene>
    <name evidence="6" type="primary">gabD</name>
    <name evidence="6" type="ORF">A9Q02_01345</name>
</gene>
<evidence type="ECO:0000256" key="3">
    <source>
        <dbReference type="PROSITE-ProRule" id="PRU10007"/>
    </source>
</evidence>
<dbReference type="Gene3D" id="3.40.309.10">
    <property type="entry name" value="Aldehyde Dehydrogenase, Chain A, domain 2"/>
    <property type="match status" value="1"/>
</dbReference>
<evidence type="ECO:0000259" key="5">
    <source>
        <dbReference type="Pfam" id="PF00171"/>
    </source>
</evidence>
<dbReference type="Proteomes" id="UP000220922">
    <property type="component" value="Unassembled WGS sequence"/>
</dbReference>
<comment type="caution">
    <text evidence="6">The sequence shown here is derived from an EMBL/GenBank/DDBJ whole genome shotgun (WGS) entry which is preliminary data.</text>
</comment>
<dbReference type="RefSeq" id="WP_245860432.1">
    <property type="nucleotide sequence ID" value="NZ_LYXE01000063.1"/>
</dbReference>
<dbReference type="GO" id="GO:0004777">
    <property type="term" value="F:succinate-semialdehyde dehydrogenase (NAD+) activity"/>
    <property type="evidence" value="ECO:0007669"/>
    <property type="project" value="TreeGrafter"/>
</dbReference>
<protein>
    <submittedName>
        <fullName evidence="6">Succinate-semialdehyde dehydrogenase (NADP(+))</fullName>
    </submittedName>
</protein>
<keyword evidence="2 4" id="KW-0560">Oxidoreductase</keyword>